<proteinExistence type="predicted"/>
<dbReference type="EMBL" id="AOII01000110">
    <property type="protein sequence ID" value="ELY72312.1"/>
    <property type="molecule type" value="Genomic_DNA"/>
</dbReference>
<sequence length="29" mass="3544">MWALDWYRKFRQLVLLFALTNIDSVCEVL</sequence>
<organism evidence="1 2">
    <name type="scientific">Natrinema pallidum DSM 3751</name>
    <dbReference type="NCBI Taxonomy" id="1227495"/>
    <lineage>
        <taxon>Archaea</taxon>
        <taxon>Methanobacteriati</taxon>
        <taxon>Methanobacteriota</taxon>
        <taxon>Stenosarchaea group</taxon>
        <taxon>Halobacteria</taxon>
        <taxon>Halobacteriales</taxon>
        <taxon>Natrialbaceae</taxon>
        <taxon>Natrinema</taxon>
    </lineage>
</organism>
<accession>L9YFH9</accession>
<reference evidence="1 2" key="1">
    <citation type="journal article" date="2014" name="PLoS Genet.">
        <title>Phylogenetically driven sequencing of extremely halophilic archaea reveals strategies for static and dynamic osmo-response.</title>
        <authorList>
            <person name="Becker E.A."/>
            <person name="Seitzer P.M."/>
            <person name="Tritt A."/>
            <person name="Larsen D."/>
            <person name="Krusor M."/>
            <person name="Yao A.I."/>
            <person name="Wu D."/>
            <person name="Madern D."/>
            <person name="Eisen J.A."/>
            <person name="Darling A.E."/>
            <person name="Facciotti M.T."/>
        </authorList>
    </citation>
    <scope>NUCLEOTIDE SEQUENCE [LARGE SCALE GENOMIC DNA]</scope>
    <source>
        <strain evidence="1 2">DSM 3751</strain>
    </source>
</reference>
<protein>
    <submittedName>
        <fullName evidence="1">Uncharacterized protein</fullName>
    </submittedName>
</protein>
<gene>
    <name evidence="1" type="ORF">C487_19053</name>
</gene>
<name>L9YFH9_9EURY</name>
<evidence type="ECO:0000313" key="1">
    <source>
        <dbReference type="EMBL" id="ELY72312.1"/>
    </source>
</evidence>
<dbReference type="AlphaFoldDB" id="L9YFH9"/>
<dbReference type="Proteomes" id="UP000011618">
    <property type="component" value="Unassembled WGS sequence"/>
</dbReference>
<evidence type="ECO:0000313" key="2">
    <source>
        <dbReference type="Proteomes" id="UP000011618"/>
    </source>
</evidence>
<comment type="caution">
    <text evidence="1">The sequence shown here is derived from an EMBL/GenBank/DDBJ whole genome shotgun (WGS) entry which is preliminary data.</text>
</comment>